<name>A0A8J3DE23_9BACT</name>
<sequence>MGFMLLLIISISTLLQVELASTTHSKNLLLARQNAYMGMLTALGELQKIAGPDARVTARSDIFLEPGGLNASQLEQPYWLGIWNSKNADDTVKQAQDYQDWDSLTAEQKIAQAYWIVSGNEGVAPDNPDYLTPLKALVENDSVILAGAAEDYDVEAVRVKKVVVEGVGESGHYAYWVSGDNSKALVNVVDTDASTSNDPKTLNRSFQIANRTGVGAVAGLDKFSPDDLWLDRIMDLSSGYINWKSDDVEDLSAIRRARFHDLTAWSKGLLVDVKDGALKRDLTQAFEIYTSFEEHFQDQAFTNQEASDEAAADPTTPEPYNFVADPVVVSGSPNWAILRDYYQHYWPASSWSKLKDDYLNFRGAYKKVDGKSSEEAMFTPHWHNGTRKSDPYVSSGLPYQYTSETSYTNGDNYQASSLITPVVAQIRLTYAFELVPGMDGAKVPVITFKPVYTLYNPYNTNMGANDFGFVSTLSPKITLELFFVDGTKVVEFYQAELHNANKQGTLKVSLGSFNIGPGTLVHEAFIGSPFGKVESNSGANADYVKPNWTAVGGLRFPLDKVDETNTPDPASTSGAVSLAEARASGVKEPSWHAKWGISTEEKEWLRQAIAVDAPITIKIEYENFGIMRSWTNSSAAGQSYNNIVDLWEADSNDQPDNFKTSFVSMTAAGLQDSFETLVFSLRTTERMGGFESETDSLRNLIDNNYRAIFSNSRWDGGNGKSRYLSLYDVESLGQNEQEPESYTDPDNGVKYGYWGNSIESTGQASVVLFERPRGRLMSLGQLQHANLGRYQFDPTYIVGNSYANLRIPMDQTRVTNFDNVSGLTYFDVPYLANERIWDGFFFSTLEIPRTAEGRETLAATLDDPGVSLSDHILNPRMEFITSDISDSDRYNRIVVEDIADENFKSAIYRPASEMWINGAFNVNSTSVEAWKAVLASSQNLRFPVYDPSGTNEIVTESDVAFSRVSRPYSRGFKASDEATEAEFWKGYRLLTSAELDDLAESIVEQVRARGPFLSLASFVNRRLSTDEFSKKGALQAALDDPSLGGDTSLAVNVINNPNVAGEAVTAFRDFRNFLPENLSSTDRSNMGFPGYVLQGDILQQIGSFLTVRSDTFTIRAYGDVINPITKEVTSQVWCEAKVQRTPEAMPGVAQDASEMDELIQPSSTYGRRFEVVSFRWLESDEI</sequence>
<organism evidence="1 2">
    <name type="scientific">Cerasicoccus arenae</name>
    <dbReference type="NCBI Taxonomy" id="424488"/>
    <lineage>
        <taxon>Bacteria</taxon>
        <taxon>Pseudomonadati</taxon>
        <taxon>Verrucomicrobiota</taxon>
        <taxon>Opitutia</taxon>
        <taxon>Puniceicoccales</taxon>
        <taxon>Cerasicoccaceae</taxon>
        <taxon>Cerasicoccus</taxon>
    </lineage>
</organism>
<dbReference type="Proteomes" id="UP000642829">
    <property type="component" value="Unassembled WGS sequence"/>
</dbReference>
<reference evidence="1" key="2">
    <citation type="submission" date="2020-09" db="EMBL/GenBank/DDBJ databases">
        <authorList>
            <person name="Sun Q."/>
            <person name="Kim S."/>
        </authorList>
    </citation>
    <scope>NUCLEOTIDE SEQUENCE</scope>
    <source>
        <strain evidence="1">KCTC 12870</strain>
    </source>
</reference>
<dbReference type="AlphaFoldDB" id="A0A8J3DE23"/>
<keyword evidence="2" id="KW-1185">Reference proteome</keyword>
<protein>
    <submittedName>
        <fullName evidence="1">Uncharacterized protein</fullName>
    </submittedName>
</protein>
<proteinExistence type="predicted"/>
<comment type="caution">
    <text evidence="1">The sequence shown here is derived from an EMBL/GenBank/DDBJ whole genome shotgun (WGS) entry which is preliminary data.</text>
</comment>
<evidence type="ECO:0000313" key="2">
    <source>
        <dbReference type="Proteomes" id="UP000642829"/>
    </source>
</evidence>
<evidence type="ECO:0000313" key="1">
    <source>
        <dbReference type="EMBL" id="GHC08146.1"/>
    </source>
</evidence>
<gene>
    <name evidence="1" type="ORF">GCM10007047_26720</name>
</gene>
<reference evidence="1" key="1">
    <citation type="journal article" date="2014" name="Int. J. Syst. Evol. Microbiol.">
        <title>Complete genome sequence of Corynebacterium casei LMG S-19264T (=DSM 44701T), isolated from a smear-ripened cheese.</title>
        <authorList>
            <consortium name="US DOE Joint Genome Institute (JGI-PGF)"/>
            <person name="Walter F."/>
            <person name="Albersmeier A."/>
            <person name="Kalinowski J."/>
            <person name="Ruckert C."/>
        </authorList>
    </citation>
    <scope>NUCLEOTIDE SEQUENCE</scope>
    <source>
        <strain evidence="1">KCTC 12870</strain>
    </source>
</reference>
<dbReference type="EMBL" id="BMXG01000019">
    <property type="protein sequence ID" value="GHC08146.1"/>
    <property type="molecule type" value="Genomic_DNA"/>
</dbReference>
<accession>A0A8J3DE23</accession>